<accession>A0A931N0K2</accession>
<evidence type="ECO:0000313" key="2">
    <source>
        <dbReference type="Proteomes" id="UP000655751"/>
    </source>
</evidence>
<dbReference type="Proteomes" id="UP000655751">
    <property type="component" value="Unassembled WGS sequence"/>
</dbReference>
<evidence type="ECO:0000313" key="1">
    <source>
        <dbReference type="EMBL" id="MBH0777365.1"/>
    </source>
</evidence>
<gene>
    <name evidence="1" type="ORF">IT779_13855</name>
</gene>
<dbReference type="AlphaFoldDB" id="A0A931N0K2"/>
<protein>
    <submittedName>
        <fullName evidence="1">Uncharacterized protein</fullName>
    </submittedName>
</protein>
<comment type="caution">
    <text evidence="1">The sequence shown here is derived from an EMBL/GenBank/DDBJ whole genome shotgun (WGS) entry which is preliminary data.</text>
</comment>
<proteinExistence type="predicted"/>
<reference evidence="1" key="1">
    <citation type="submission" date="2020-11" db="EMBL/GenBank/DDBJ databases">
        <title>Nocardia NEAU-351.nov., a novel actinomycete isolated from the cow dung.</title>
        <authorList>
            <person name="Zhang X."/>
        </authorList>
    </citation>
    <scope>NUCLEOTIDE SEQUENCE</scope>
    <source>
        <strain evidence="1">NEAU-351</strain>
    </source>
</reference>
<dbReference type="RefSeq" id="WP_196149717.1">
    <property type="nucleotide sequence ID" value="NZ_JADMLG010000005.1"/>
</dbReference>
<sequence length="89" mass="9150">MGSMIKKAASLDYGDLGASVRLQGGDSAVTGTLVGFTLAQGVDVELSLTVDVLEPEDVTAYISAQSTLELRGEQYPGDAADPEGWSAAD</sequence>
<organism evidence="1 2">
    <name type="scientific">Nocardia bovistercoris</name>
    <dbReference type="NCBI Taxonomy" id="2785916"/>
    <lineage>
        <taxon>Bacteria</taxon>
        <taxon>Bacillati</taxon>
        <taxon>Actinomycetota</taxon>
        <taxon>Actinomycetes</taxon>
        <taxon>Mycobacteriales</taxon>
        <taxon>Nocardiaceae</taxon>
        <taxon>Nocardia</taxon>
    </lineage>
</organism>
<dbReference type="EMBL" id="JADMLG010000005">
    <property type="protein sequence ID" value="MBH0777365.1"/>
    <property type="molecule type" value="Genomic_DNA"/>
</dbReference>
<name>A0A931N0K2_9NOCA</name>
<keyword evidence="2" id="KW-1185">Reference proteome</keyword>